<protein>
    <submittedName>
        <fullName evidence="7">ABC transporter permease</fullName>
    </submittedName>
</protein>
<evidence type="ECO:0000256" key="5">
    <source>
        <dbReference type="ARBA" id="ARBA00023136"/>
    </source>
</evidence>
<keyword evidence="3 6" id="KW-0812">Transmembrane</keyword>
<feature type="transmembrane region" description="Helical" evidence="6">
    <location>
        <begin position="237"/>
        <end position="254"/>
    </location>
</feature>
<keyword evidence="2" id="KW-1003">Cell membrane</keyword>
<evidence type="ECO:0000256" key="4">
    <source>
        <dbReference type="ARBA" id="ARBA00022989"/>
    </source>
</evidence>
<dbReference type="Pfam" id="PF02653">
    <property type="entry name" value="BPD_transp_2"/>
    <property type="match status" value="1"/>
</dbReference>
<comment type="subcellular location">
    <subcellularLocation>
        <location evidence="1">Cell membrane</location>
        <topology evidence="1">Multi-pass membrane protein</topology>
    </subcellularLocation>
</comment>
<dbReference type="AlphaFoldDB" id="A0A5J6PUV2"/>
<reference evidence="7 8" key="1">
    <citation type="submission" date="2018-08" db="EMBL/GenBank/DDBJ databases">
        <title>Neisseria zalophi ATCC BAA-2455 complete genome.</title>
        <authorList>
            <person name="Veseli I.A."/>
            <person name="Buttler R."/>
            <person name="Mascarenhas dos Santos A.C."/>
            <person name="Pombert J.-F."/>
        </authorList>
    </citation>
    <scope>NUCLEOTIDE SEQUENCE [LARGE SCALE GENOMIC DNA]</scope>
    <source>
        <strain evidence="7 8">ATCC BAA-2455</strain>
    </source>
</reference>
<name>A0A5J6PUV2_9NEIS</name>
<feature type="transmembrane region" description="Helical" evidence="6">
    <location>
        <begin position="133"/>
        <end position="155"/>
    </location>
</feature>
<proteinExistence type="predicted"/>
<feature type="transmembrane region" description="Helical" evidence="6">
    <location>
        <begin position="211"/>
        <end position="232"/>
    </location>
</feature>
<evidence type="ECO:0000256" key="2">
    <source>
        <dbReference type="ARBA" id="ARBA00022475"/>
    </source>
</evidence>
<dbReference type="PANTHER" id="PTHR32196:SF69">
    <property type="entry name" value="BRANCHED-CHAIN AMINO ACID TRANSPORT SYSTEM, PERMEASE PROTEIN"/>
    <property type="match status" value="1"/>
</dbReference>
<dbReference type="KEGG" id="nzl:D0T92_07740"/>
<dbReference type="GO" id="GO:0022857">
    <property type="term" value="F:transmembrane transporter activity"/>
    <property type="evidence" value="ECO:0007669"/>
    <property type="project" value="InterPro"/>
</dbReference>
<dbReference type="PANTHER" id="PTHR32196">
    <property type="entry name" value="ABC TRANSPORTER PERMEASE PROTEIN YPHD-RELATED-RELATED"/>
    <property type="match status" value="1"/>
</dbReference>
<gene>
    <name evidence="7" type="ORF">D0T92_07740</name>
</gene>
<evidence type="ECO:0000313" key="8">
    <source>
        <dbReference type="Proteomes" id="UP000325713"/>
    </source>
</evidence>
<dbReference type="InterPro" id="IPR001851">
    <property type="entry name" value="ABC_transp_permease"/>
</dbReference>
<accession>A0A5J6PUV2</accession>
<feature type="transmembrane region" description="Helical" evidence="6">
    <location>
        <begin position="184"/>
        <end position="205"/>
    </location>
</feature>
<evidence type="ECO:0000313" key="7">
    <source>
        <dbReference type="EMBL" id="QEY26431.1"/>
    </source>
</evidence>
<sequence length="301" mass="31310">MSLIAFFGGIEAGMIYALVALGVLISFRILDFPDLTADGSFPLGAVVFAVCVGLGMNPWLACLAGAAAGACAGVVTAWLNVSLKILPLLASILVMVALYSVNLRITGGTPNLPLINAPSVFSSFVADDYSNQFWVQPLIIAGFVVVAKLLLDWFFNTKTGLAMRATGVNARMAKSQGVATSKMIVLGMAISNGLIALGGALFAQTTGSADLASGIGTIVIGLAAVIIGENLLSSKRIVLITLSAIIGAIVYRLLISFALGNSFLQSIGVRPTDLNLITAILVVIALRLPMIKRALKRKQTS</sequence>
<dbReference type="Proteomes" id="UP000325713">
    <property type="component" value="Chromosome"/>
</dbReference>
<feature type="transmembrane region" description="Helical" evidence="6">
    <location>
        <begin position="6"/>
        <end position="27"/>
    </location>
</feature>
<feature type="transmembrane region" description="Helical" evidence="6">
    <location>
        <begin position="88"/>
        <end position="105"/>
    </location>
</feature>
<dbReference type="CDD" id="cd06574">
    <property type="entry name" value="TM_PBP1_branched-chain-AA_like"/>
    <property type="match status" value="1"/>
</dbReference>
<feature type="transmembrane region" description="Helical" evidence="6">
    <location>
        <begin position="39"/>
        <end position="57"/>
    </location>
</feature>
<keyword evidence="5 6" id="KW-0472">Membrane</keyword>
<keyword evidence="4 6" id="KW-1133">Transmembrane helix</keyword>
<dbReference type="GO" id="GO:0005886">
    <property type="term" value="C:plasma membrane"/>
    <property type="evidence" value="ECO:0007669"/>
    <property type="project" value="UniProtKB-SubCell"/>
</dbReference>
<evidence type="ECO:0000256" key="3">
    <source>
        <dbReference type="ARBA" id="ARBA00022692"/>
    </source>
</evidence>
<keyword evidence="8" id="KW-1185">Reference proteome</keyword>
<dbReference type="RefSeq" id="WP_151051716.1">
    <property type="nucleotide sequence ID" value="NZ_CP031700.1"/>
</dbReference>
<feature type="transmembrane region" description="Helical" evidence="6">
    <location>
        <begin position="274"/>
        <end position="291"/>
    </location>
</feature>
<dbReference type="OrthoDB" id="9778389at2"/>
<organism evidence="7 8">
    <name type="scientific">Neisseria zalophi</name>
    <dbReference type="NCBI Taxonomy" id="640030"/>
    <lineage>
        <taxon>Bacteria</taxon>
        <taxon>Pseudomonadati</taxon>
        <taxon>Pseudomonadota</taxon>
        <taxon>Betaproteobacteria</taxon>
        <taxon>Neisseriales</taxon>
        <taxon>Neisseriaceae</taxon>
        <taxon>Neisseria</taxon>
    </lineage>
</organism>
<evidence type="ECO:0000256" key="1">
    <source>
        <dbReference type="ARBA" id="ARBA00004651"/>
    </source>
</evidence>
<dbReference type="EMBL" id="CP031700">
    <property type="protein sequence ID" value="QEY26431.1"/>
    <property type="molecule type" value="Genomic_DNA"/>
</dbReference>
<evidence type="ECO:0000256" key="6">
    <source>
        <dbReference type="SAM" id="Phobius"/>
    </source>
</evidence>